<organism evidence="1 2">
    <name type="scientific">Salipiger bermudensis (strain DSM 26914 / JCM 13377 / KCTC 12554 / HTCC2601)</name>
    <name type="common">Pelagibaca bermudensis</name>
    <dbReference type="NCBI Taxonomy" id="314265"/>
    <lineage>
        <taxon>Bacteria</taxon>
        <taxon>Pseudomonadati</taxon>
        <taxon>Pseudomonadota</taxon>
        <taxon>Alphaproteobacteria</taxon>
        <taxon>Rhodobacterales</taxon>
        <taxon>Roseobacteraceae</taxon>
        <taxon>Salipiger</taxon>
    </lineage>
</organism>
<dbReference type="AlphaFoldDB" id="Q0FLP4"/>
<dbReference type="eggNOG" id="ENOG5033K1K">
    <property type="taxonomic scope" value="Bacteria"/>
</dbReference>
<proteinExistence type="predicted"/>
<dbReference type="Proteomes" id="UP000006230">
    <property type="component" value="Unassembled WGS sequence"/>
</dbReference>
<protein>
    <recommendedName>
        <fullName evidence="3">Sialate O-acetylesterase domain-containing protein</fullName>
    </recommendedName>
</protein>
<dbReference type="EMBL" id="AATQ01000032">
    <property type="protein sequence ID" value="EAU45054.1"/>
    <property type="molecule type" value="Genomic_DNA"/>
</dbReference>
<evidence type="ECO:0000313" key="2">
    <source>
        <dbReference type="Proteomes" id="UP000006230"/>
    </source>
</evidence>
<dbReference type="Gene3D" id="3.40.50.1110">
    <property type="entry name" value="SGNH hydrolase"/>
    <property type="match status" value="1"/>
</dbReference>
<evidence type="ECO:0008006" key="3">
    <source>
        <dbReference type="Google" id="ProtNLM"/>
    </source>
</evidence>
<name>Q0FLP4_SALBH</name>
<dbReference type="GO" id="GO:0016788">
    <property type="term" value="F:hydrolase activity, acting on ester bonds"/>
    <property type="evidence" value="ECO:0007669"/>
    <property type="project" value="UniProtKB-ARBA"/>
</dbReference>
<dbReference type="STRING" id="314265.R2601_22746"/>
<reference evidence="1 2" key="1">
    <citation type="journal article" date="2010" name="J. Bacteriol.">
        <title>Genome sequences of Pelagibaca bermudensis HTCC2601T and Maritimibacter alkaliphilus HTCC2654T, the type strains of two marine Roseobacter genera.</title>
        <authorList>
            <person name="Thrash J.C."/>
            <person name="Cho J.C."/>
            <person name="Ferriera S."/>
            <person name="Johnson J."/>
            <person name="Vergin K.L."/>
            <person name="Giovannoni S.J."/>
        </authorList>
    </citation>
    <scope>NUCLEOTIDE SEQUENCE [LARGE SCALE GENOMIC DNA]</scope>
    <source>
        <strain evidence="2">DSM 26914 / JCM 13377 / KCTC 12554 / HTCC2601</strain>
    </source>
</reference>
<dbReference type="HOGENOM" id="CLU_658638_0_0_5"/>
<evidence type="ECO:0000313" key="1">
    <source>
        <dbReference type="EMBL" id="EAU45054.1"/>
    </source>
</evidence>
<dbReference type="RefSeq" id="WP_007799822.1">
    <property type="nucleotide sequence ID" value="NZ_DS022276.1"/>
</dbReference>
<sequence>MPPPAVDPLGSPPNLFTSAQSAFTDTAHIDFRGNWEVQSGRLVCTGGNAGQAARLSLAEAMTPGHALFIHADHEPTAGALRMRFASPGLSPSRQLTDTHMDFEYITSGESAYAATRIDLQPTTDYAGSVDDIQAYDLSTVDPNDVPCYVLLVGGDSNSANATSQRFGDEIPMSARETPFDPAIWYLPLLLATGNYPTTDSVRHVPQPCIEPVAAVEARRMSPVHAVAGELVEWCKARGRPLLVMALGDPGSGLQGSKGVWGKDVVPDPGQPQMFDEMLAMKAAVEALGPAHEIIGAVWSMGANDLTGAGYTAPGQWVDQMVDFVADVRADLADVPMVLWSVGEHYEPSPYDGRGAAMLAAQLLLDKDSGDARAIERFRVVTPETGNELSNADDPHYDAHGMQQNGRDAGQALLSLLG</sequence>
<comment type="caution">
    <text evidence="1">The sequence shown here is derived from an EMBL/GenBank/DDBJ whole genome shotgun (WGS) entry which is preliminary data.</text>
</comment>
<accession>Q0FLP4</accession>
<dbReference type="SUPFAM" id="SSF52266">
    <property type="entry name" value="SGNH hydrolase"/>
    <property type="match status" value="1"/>
</dbReference>
<keyword evidence="2" id="KW-1185">Reference proteome</keyword>
<gene>
    <name evidence="1" type="ORF">R2601_22746</name>
</gene>
<dbReference type="InterPro" id="IPR036514">
    <property type="entry name" value="SGNH_hydro_sf"/>
</dbReference>